<gene>
    <name evidence="1" type="ORF">KSU1_C1073</name>
</gene>
<protein>
    <submittedName>
        <fullName evidence="1">Uncharacterized protein</fullName>
    </submittedName>
</protein>
<name>I3ILS4_9BACT</name>
<dbReference type="AlphaFoldDB" id="I3ILS4"/>
<accession>I3ILS4</accession>
<organism evidence="1 2">
    <name type="scientific">Candidatus Jettenia caeni</name>
    <dbReference type="NCBI Taxonomy" id="247490"/>
    <lineage>
        <taxon>Bacteria</taxon>
        <taxon>Pseudomonadati</taxon>
        <taxon>Planctomycetota</taxon>
        <taxon>Candidatus Brocadiia</taxon>
        <taxon>Candidatus Brocadiales</taxon>
        <taxon>Candidatus Brocadiaceae</taxon>
        <taxon>Candidatus Jettenia</taxon>
    </lineage>
</organism>
<sequence length="83" mass="9567">MSEKLYSVLWEGKEAVFNFHAFSLMGVAFKSNSNYAMNAYRLICDEIVKDKNAVIIDNDHELQNKYIALLEKTLALLEGEMEF</sequence>
<evidence type="ECO:0000313" key="1">
    <source>
        <dbReference type="EMBL" id="GAB62669.1"/>
    </source>
</evidence>
<dbReference type="STRING" id="247490.KSU1_C1073"/>
<reference evidence="1 2" key="1">
    <citation type="journal article" date="2012" name="FEBS Lett.">
        <title>Anammox organism KSU-1 expresses a NirK-type copper-containing nitrite reductase instead of a NirS-type with cytochrome cd1.</title>
        <authorList>
            <person name="Hira D."/>
            <person name="Toh H."/>
            <person name="Migita C.T."/>
            <person name="Okubo H."/>
            <person name="Nishiyama T."/>
            <person name="Hattori M."/>
            <person name="Furukawa K."/>
            <person name="Fujii T."/>
        </authorList>
    </citation>
    <scope>NUCLEOTIDE SEQUENCE [LARGE SCALE GENOMIC DNA]</scope>
</reference>
<keyword evidence="2" id="KW-1185">Reference proteome</keyword>
<evidence type="ECO:0000313" key="2">
    <source>
        <dbReference type="Proteomes" id="UP000002985"/>
    </source>
</evidence>
<dbReference type="Proteomes" id="UP000002985">
    <property type="component" value="Unassembled WGS sequence"/>
</dbReference>
<dbReference type="EMBL" id="BAFH01000003">
    <property type="protein sequence ID" value="GAB62669.1"/>
    <property type="molecule type" value="Genomic_DNA"/>
</dbReference>
<comment type="caution">
    <text evidence="1">The sequence shown here is derived from an EMBL/GenBank/DDBJ whole genome shotgun (WGS) entry which is preliminary data.</text>
</comment>
<proteinExistence type="predicted"/>